<dbReference type="EMBL" id="QGNW01000073">
    <property type="protein sequence ID" value="RVX01970.1"/>
    <property type="molecule type" value="Genomic_DNA"/>
</dbReference>
<organism evidence="1 2">
    <name type="scientific">Vitis vinifera</name>
    <name type="common">Grape</name>
    <dbReference type="NCBI Taxonomy" id="29760"/>
    <lineage>
        <taxon>Eukaryota</taxon>
        <taxon>Viridiplantae</taxon>
        <taxon>Streptophyta</taxon>
        <taxon>Embryophyta</taxon>
        <taxon>Tracheophyta</taxon>
        <taxon>Spermatophyta</taxon>
        <taxon>Magnoliopsida</taxon>
        <taxon>eudicotyledons</taxon>
        <taxon>Gunneridae</taxon>
        <taxon>Pentapetalae</taxon>
        <taxon>rosids</taxon>
        <taxon>Vitales</taxon>
        <taxon>Vitaceae</taxon>
        <taxon>Viteae</taxon>
        <taxon>Vitis</taxon>
    </lineage>
</organism>
<proteinExistence type="predicted"/>
<sequence>MCLGCALLKALRLTSSEALRGLHCCALSLGAPKAPLLKLWMVELSSTYLALTLGALFKSMVAWDVMKEPFYERPFFASGACDMHPKGSALKAGSKEENMERMKGSSVLGKQEIVEEKSVDHILLHCSVIKGDRLGCIGHKAK</sequence>
<evidence type="ECO:0000313" key="1">
    <source>
        <dbReference type="EMBL" id="RVX01970.1"/>
    </source>
</evidence>
<accession>A0A438IZ39</accession>
<name>A0A438IZ39_VITVI</name>
<reference evidence="1 2" key="1">
    <citation type="journal article" date="2018" name="PLoS Genet.">
        <title>Population sequencing reveals clonal diversity and ancestral inbreeding in the grapevine cultivar Chardonnay.</title>
        <authorList>
            <person name="Roach M.J."/>
            <person name="Johnson D.L."/>
            <person name="Bohlmann J."/>
            <person name="van Vuuren H.J."/>
            <person name="Jones S.J."/>
            <person name="Pretorius I.S."/>
            <person name="Schmidt S.A."/>
            <person name="Borneman A.R."/>
        </authorList>
    </citation>
    <scope>NUCLEOTIDE SEQUENCE [LARGE SCALE GENOMIC DNA]</scope>
    <source>
        <strain evidence="2">cv. Chardonnay</strain>
        <tissue evidence="1">Leaf</tissue>
    </source>
</reference>
<comment type="caution">
    <text evidence="1">The sequence shown here is derived from an EMBL/GenBank/DDBJ whole genome shotgun (WGS) entry which is preliminary data.</text>
</comment>
<dbReference type="Proteomes" id="UP000288805">
    <property type="component" value="Unassembled WGS sequence"/>
</dbReference>
<gene>
    <name evidence="1" type="ORF">CK203_019486</name>
</gene>
<evidence type="ECO:0000313" key="2">
    <source>
        <dbReference type="Proteomes" id="UP000288805"/>
    </source>
</evidence>
<dbReference type="AlphaFoldDB" id="A0A438IZ39"/>
<protein>
    <submittedName>
        <fullName evidence="1">Uncharacterized protein</fullName>
    </submittedName>
</protein>